<gene>
    <name evidence="1" type="ORF">FIBSPDRAFT_873540</name>
</gene>
<accession>A0A165YG32</accession>
<evidence type="ECO:0000313" key="2">
    <source>
        <dbReference type="Proteomes" id="UP000076532"/>
    </source>
</evidence>
<dbReference type="EMBL" id="KV417698">
    <property type="protein sequence ID" value="KZP09522.1"/>
    <property type="molecule type" value="Genomic_DNA"/>
</dbReference>
<keyword evidence="2" id="KW-1185">Reference proteome</keyword>
<dbReference type="OrthoDB" id="2542103at2759"/>
<proteinExistence type="predicted"/>
<evidence type="ECO:0000313" key="1">
    <source>
        <dbReference type="EMBL" id="KZP09522.1"/>
    </source>
</evidence>
<protein>
    <submittedName>
        <fullName evidence="1">Uncharacterized protein</fullName>
    </submittedName>
</protein>
<dbReference type="AlphaFoldDB" id="A0A165YG32"/>
<sequence>MQPLALPERCRCLSTPAKANIYYAYASASDHPSQPITAHEFGFSSYTLPRRLAGCSIAVTSLRGSLCYADCSLFHPS</sequence>
<name>A0A165YG32_9AGAM</name>
<dbReference type="Proteomes" id="UP000076532">
    <property type="component" value="Unassembled WGS sequence"/>
</dbReference>
<feature type="non-terminal residue" evidence="1">
    <location>
        <position position="77"/>
    </location>
</feature>
<organism evidence="1 2">
    <name type="scientific">Athelia psychrophila</name>
    <dbReference type="NCBI Taxonomy" id="1759441"/>
    <lineage>
        <taxon>Eukaryota</taxon>
        <taxon>Fungi</taxon>
        <taxon>Dikarya</taxon>
        <taxon>Basidiomycota</taxon>
        <taxon>Agaricomycotina</taxon>
        <taxon>Agaricomycetes</taxon>
        <taxon>Agaricomycetidae</taxon>
        <taxon>Atheliales</taxon>
        <taxon>Atheliaceae</taxon>
        <taxon>Athelia</taxon>
    </lineage>
</organism>
<reference evidence="1 2" key="1">
    <citation type="journal article" date="2016" name="Mol. Biol. Evol.">
        <title>Comparative Genomics of Early-Diverging Mushroom-Forming Fungi Provides Insights into the Origins of Lignocellulose Decay Capabilities.</title>
        <authorList>
            <person name="Nagy L.G."/>
            <person name="Riley R."/>
            <person name="Tritt A."/>
            <person name="Adam C."/>
            <person name="Daum C."/>
            <person name="Floudas D."/>
            <person name="Sun H."/>
            <person name="Yadav J.S."/>
            <person name="Pangilinan J."/>
            <person name="Larsson K.H."/>
            <person name="Matsuura K."/>
            <person name="Barry K."/>
            <person name="Labutti K."/>
            <person name="Kuo R."/>
            <person name="Ohm R.A."/>
            <person name="Bhattacharya S.S."/>
            <person name="Shirouzu T."/>
            <person name="Yoshinaga Y."/>
            <person name="Martin F.M."/>
            <person name="Grigoriev I.V."/>
            <person name="Hibbett D.S."/>
        </authorList>
    </citation>
    <scope>NUCLEOTIDE SEQUENCE [LARGE SCALE GENOMIC DNA]</scope>
    <source>
        <strain evidence="1 2">CBS 109695</strain>
    </source>
</reference>